<dbReference type="PROSITE" id="PS01325">
    <property type="entry name" value="LYS_HYDROXYLASE"/>
    <property type="match status" value="1"/>
</dbReference>
<dbReference type="PANTHER" id="PTHR10730">
    <property type="entry name" value="PROCOLLAGEN-LYSINE,2-OXOGLUTARATE 5-DIOXYGENASE/GLYCOSYLTRANSFERASE 25 FAMILY MEMBER"/>
    <property type="match status" value="1"/>
</dbReference>
<dbReference type="EMBL" id="CAUEEQ010006846">
    <property type="protein sequence ID" value="CAJ0930599.1"/>
    <property type="molecule type" value="Genomic_DNA"/>
</dbReference>
<evidence type="ECO:0000259" key="1">
    <source>
        <dbReference type="PROSITE" id="PS51471"/>
    </source>
</evidence>
<dbReference type="InterPro" id="IPR050757">
    <property type="entry name" value="Collagen_mod_GT25"/>
</dbReference>
<dbReference type="PROSITE" id="PS51471">
    <property type="entry name" value="FE2OG_OXY"/>
    <property type="match status" value="1"/>
</dbReference>
<dbReference type="InterPro" id="IPR005123">
    <property type="entry name" value="Oxoglu/Fe-dep_dioxygenase_dom"/>
</dbReference>
<reference evidence="2" key="1">
    <citation type="submission" date="2023-07" db="EMBL/GenBank/DDBJ databases">
        <authorList>
            <person name="Stuckert A."/>
        </authorList>
    </citation>
    <scope>NUCLEOTIDE SEQUENCE</scope>
</reference>
<feature type="non-terminal residue" evidence="2">
    <location>
        <position position="1"/>
    </location>
</feature>
<organism evidence="2 3">
    <name type="scientific">Ranitomeya imitator</name>
    <name type="common">mimic poison frog</name>
    <dbReference type="NCBI Taxonomy" id="111125"/>
    <lineage>
        <taxon>Eukaryota</taxon>
        <taxon>Metazoa</taxon>
        <taxon>Chordata</taxon>
        <taxon>Craniata</taxon>
        <taxon>Vertebrata</taxon>
        <taxon>Euteleostomi</taxon>
        <taxon>Amphibia</taxon>
        <taxon>Batrachia</taxon>
        <taxon>Anura</taxon>
        <taxon>Neobatrachia</taxon>
        <taxon>Hyloidea</taxon>
        <taxon>Dendrobatidae</taxon>
        <taxon>Dendrobatinae</taxon>
        <taxon>Ranitomeya</taxon>
    </lineage>
</organism>
<evidence type="ECO:0000313" key="3">
    <source>
        <dbReference type="Proteomes" id="UP001176940"/>
    </source>
</evidence>
<gene>
    <name evidence="2" type="ORF">RIMI_LOCUS4303900</name>
</gene>
<dbReference type="Gene3D" id="2.60.120.620">
    <property type="entry name" value="q2cbj1_9rhob like domain"/>
    <property type="match status" value="1"/>
</dbReference>
<feature type="domain" description="Fe2OG dioxygenase" evidence="1">
    <location>
        <begin position="15"/>
        <end position="124"/>
    </location>
</feature>
<dbReference type="Proteomes" id="UP001176940">
    <property type="component" value="Unassembled WGS sequence"/>
</dbReference>
<dbReference type="InterPro" id="IPR001006">
    <property type="entry name" value="Procol_lys_dOase"/>
</dbReference>
<sequence length="124" mass="14079">DKRLAGGYESVPTVDIHMTQVGYQDEWLKFLKDYIAPVTCGIGRTSSRPCAPHHDSSTFTINVALNNKDIDYEGGGCRFIRYNCRVESPRKGWSFIHPGRLTHYHEGLPTTRGTRYIMVSFVDP</sequence>
<proteinExistence type="predicted"/>
<dbReference type="PANTHER" id="PTHR10730:SF7">
    <property type="entry name" value="MULTIFUNCTIONAL PROCOLLAGEN LYSINE HYDROXYLASE AND GLYCOSYLTRANSFERASE LH3"/>
    <property type="match status" value="1"/>
</dbReference>
<comment type="caution">
    <text evidence="2">The sequence shown here is derived from an EMBL/GenBank/DDBJ whole genome shotgun (WGS) entry which is preliminary data.</text>
</comment>
<accession>A0ABN9L135</accession>
<dbReference type="InterPro" id="IPR044861">
    <property type="entry name" value="IPNS-like_FE2OG_OXY"/>
</dbReference>
<dbReference type="Pfam" id="PF03171">
    <property type="entry name" value="2OG-FeII_Oxy"/>
    <property type="match status" value="1"/>
</dbReference>
<keyword evidence="3" id="KW-1185">Reference proteome</keyword>
<name>A0ABN9L135_9NEOB</name>
<protein>
    <recommendedName>
        <fullName evidence="1">Fe2OG dioxygenase domain-containing protein</fullName>
    </recommendedName>
</protein>
<evidence type="ECO:0000313" key="2">
    <source>
        <dbReference type="EMBL" id="CAJ0930599.1"/>
    </source>
</evidence>